<organism evidence="3 4">
    <name type="scientific">Gaopeijia maritima</name>
    <dbReference type="NCBI Taxonomy" id="3119007"/>
    <lineage>
        <taxon>Bacteria</taxon>
        <taxon>Pseudomonadati</taxon>
        <taxon>Gemmatimonadota</taxon>
        <taxon>Longimicrobiia</taxon>
        <taxon>Gaopeijiales</taxon>
        <taxon>Gaopeijiaceae</taxon>
        <taxon>Gaopeijia</taxon>
    </lineage>
</organism>
<evidence type="ECO:0000313" key="3">
    <source>
        <dbReference type="EMBL" id="MEK9500255.1"/>
    </source>
</evidence>
<dbReference type="RefSeq" id="WP_405275259.1">
    <property type="nucleotide sequence ID" value="NZ_JBBHLI010000002.1"/>
</dbReference>
<reference evidence="3 4" key="1">
    <citation type="submission" date="2024-02" db="EMBL/GenBank/DDBJ databases">
        <title>A novel Gemmatimonadota bacterium.</title>
        <authorList>
            <person name="Du Z.-J."/>
            <person name="Ye Y.-Q."/>
        </authorList>
    </citation>
    <scope>NUCLEOTIDE SEQUENCE [LARGE SCALE GENOMIC DNA]</scope>
    <source>
        <strain evidence="3 4">DH-20</strain>
    </source>
</reference>
<sequence>MRSGRLLGGALLAVALLAPGTGASGQILDRLPADVLDVTPPSARASGPLAEMRAVALECRATPGTDLRRRIVETAIQEWAFFGFPVLDRLNGARLLAGAPLRAGRVAFEYTTRRAPTPNAREGERVAATIAGYWAVTPEGPGIVREQARRWSDRGAATRWNAPWSAAFISWVMCEAGLGTRDQFQRAIAHWTYVDQAIRARDSGAETAGYLAYDIGETVVEPGDLLCSGRRPRYANLAARRSQMGEGASSHCDIVVEADEAEGRILAIGGNVLRSVSLKVLGAESAPDGGLLARSTDGAPLYAHLKLRAESIGNRGLSESGVLAAVAAEADGVAPARAAAVLQALRVQGEWMQEPGRH</sequence>
<name>A0ABU9E9I3_9BACT</name>
<proteinExistence type="predicted"/>
<dbReference type="InterPro" id="IPR019262">
    <property type="entry name" value="DUF2272"/>
</dbReference>
<keyword evidence="4" id="KW-1185">Reference proteome</keyword>
<gene>
    <name evidence="3" type="ORF">WI372_04640</name>
</gene>
<comment type="caution">
    <text evidence="3">The sequence shown here is derived from an EMBL/GenBank/DDBJ whole genome shotgun (WGS) entry which is preliminary data.</text>
</comment>
<evidence type="ECO:0000313" key="4">
    <source>
        <dbReference type="Proteomes" id="UP001484239"/>
    </source>
</evidence>
<keyword evidence="1" id="KW-0732">Signal</keyword>
<feature type="chain" id="PRO_5046552843" evidence="1">
    <location>
        <begin position="24"/>
        <end position="358"/>
    </location>
</feature>
<dbReference type="Proteomes" id="UP001484239">
    <property type="component" value="Unassembled WGS sequence"/>
</dbReference>
<accession>A0ABU9E9I3</accession>
<dbReference type="Pfam" id="PF10030">
    <property type="entry name" value="DUF2272"/>
    <property type="match status" value="1"/>
</dbReference>
<evidence type="ECO:0000259" key="2">
    <source>
        <dbReference type="Pfam" id="PF10030"/>
    </source>
</evidence>
<protein>
    <submittedName>
        <fullName evidence="3">DUF2272 domain-containing protein</fullName>
    </submittedName>
</protein>
<feature type="signal peptide" evidence="1">
    <location>
        <begin position="1"/>
        <end position="23"/>
    </location>
</feature>
<dbReference type="EMBL" id="JBBHLI010000002">
    <property type="protein sequence ID" value="MEK9500255.1"/>
    <property type="molecule type" value="Genomic_DNA"/>
</dbReference>
<evidence type="ECO:0000256" key="1">
    <source>
        <dbReference type="SAM" id="SignalP"/>
    </source>
</evidence>
<feature type="domain" description="DUF2272" evidence="2">
    <location>
        <begin position="158"/>
        <end position="283"/>
    </location>
</feature>